<dbReference type="SUPFAM" id="SSF56112">
    <property type="entry name" value="Protein kinase-like (PK-like)"/>
    <property type="match status" value="1"/>
</dbReference>
<dbReference type="PANTHER" id="PTHR47976">
    <property type="entry name" value="G-TYPE LECTIN S-RECEPTOR-LIKE SERINE/THREONINE-PROTEIN KINASE SD2-5"/>
    <property type="match status" value="1"/>
</dbReference>
<dbReference type="EMBL" id="AYRZ02000012">
    <property type="protein sequence ID" value="PHT65335.1"/>
    <property type="molecule type" value="Genomic_DNA"/>
</dbReference>
<dbReference type="SMART" id="SM00220">
    <property type="entry name" value="S_TKc"/>
    <property type="match status" value="1"/>
</dbReference>
<proteinExistence type="predicted"/>
<dbReference type="Gene3D" id="3.30.200.20">
    <property type="entry name" value="Phosphorylase Kinase, domain 1"/>
    <property type="match status" value="1"/>
</dbReference>
<dbReference type="PROSITE" id="PS00108">
    <property type="entry name" value="PROTEIN_KINASE_ST"/>
    <property type="match status" value="1"/>
</dbReference>
<reference evidence="3 4" key="1">
    <citation type="journal article" date="2014" name="Nat. Genet.">
        <title>Genome sequence of the hot pepper provides insights into the evolution of pungency in Capsicum species.</title>
        <authorList>
            <person name="Kim S."/>
            <person name="Park M."/>
            <person name="Yeom S.I."/>
            <person name="Kim Y.M."/>
            <person name="Lee J.M."/>
            <person name="Lee H.A."/>
            <person name="Seo E."/>
            <person name="Choi J."/>
            <person name="Cheong K."/>
            <person name="Kim K.T."/>
            <person name="Jung K."/>
            <person name="Lee G.W."/>
            <person name="Oh S.K."/>
            <person name="Bae C."/>
            <person name="Kim S.B."/>
            <person name="Lee H.Y."/>
            <person name="Kim S.Y."/>
            <person name="Kim M.S."/>
            <person name="Kang B.C."/>
            <person name="Jo Y.D."/>
            <person name="Yang H.B."/>
            <person name="Jeong H.J."/>
            <person name="Kang W.H."/>
            <person name="Kwon J.K."/>
            <person name="Shin C."/>
            <person name="Lim J.Y."/>
            <person name="Park J.H."/>
            <person name="Huh J.H."/>
            <person name="Kim J.S."/>
            <person name="Kim B.D."/>
            <person name="Cohen O."/>
            <person name="Paran I."/>
            <person name="Suh M.C."/>
            <person name="Lee S.B."/>
            <person name="Kim Y.K."/>
            <person name="Shin Y."/>
            <person name="Noh S.J."/>
            <person name="Park J."/>
            <person name="Seo Y.S."/>
            <person name="Kwon S.Y."/>
            <person name="Kim H.A."/>
            <person name="Park J.M."/>
            <person name="Kim H.J."/>
            <person name="Choi S.B."/>
            <person name="Bosland P.W."/>
            <person name="Reeves G."/>
            <person name="Jo S.H."/>
            <person name="Lee B.W."/>
            <person name="Cho H.T."/>
            <person name="Choi H.S."/>
            <person name="Lee M.S."/>
            <person name="Yu Y."/>
            <person name="Do Choi Y."/>
            <person name="Park B.S."/>
            <person name="van Deynze A."/>
            <person name="Ashrafi H."/>
            <person name="Hill T."/>
            <person name="Kim W.T."/>
            <person name="Pai H.S."/>
            <person name="Ahn H.K."/>
            <person name="Yeam I."/>
            <person name="Giovannoni J.J."/>
            <person name="Rose J.K."/>
            <person name="Sorensen I."/>
            <person name="Lee S.J."/>
            <person name="Kim R.W."/>
            <person name="Choi I.Y."/>
            <person name="Choi B.S."/>
            <person name="Lim J.S."/>
            <person name="Lee Y.H."/>
            <person name="Choi D."/>
        </authorList>
    </citation>
    <scope>NUCLEOTIDE SEQUENCE [LARGE SCALE GENOMIC DNA]</scope>
    <source>
        <strain evidence="4">cv. CM334</strain>
    </source>
</reference>
<organism evidence="3 4">
    <name type="scientific">Capsicum annuum</name>
    <name type="common">Capsicum pepper</name>
    <dbReference type="NCBI Taxonomy" id="4072"/>
    <lineage>
        <taxon>Eukaryota</taxon>
        <taxon>Viridiplantae</taxon>
        <taxon>Streptophyta</taxon>
        <taxon>Embryophyta</taxon>
        <taxon>Tracheophyta</taxon>
        <taxon>Spermatophyta</taxon>
        <taxon>Magnoliopsida</taxon>
        <taxon>eudicotyledons</taxon>
        <taxon>Gunneridae</taxon>
        <taxon>Pentapetalae</taxon>
        <taxon>asterids</taxon>
        <taxon>lamiids</taxon>
        <taxon>Solanales</taxon>
        <taxon>Solanaceae</taxon>
        <taxon>Solanoideae</taxon>
        <taxon>Capsiceae</taxon>
        <taxon>Capsicum</taxon>
    </lineage>
</organism>
<dbReference type="Proteomes" id="UP000222542">
    <property type="component" value="Unassembled WGS sequence"/>
</dbReference>
<accession>A0A2G2Y6E7</accession>
<dbReference type="InterPro" id="IPR001245">
    <property type="entry name" value="Ser-Thr/Tyr_kinase_cat_dom"/>
</dbReference>
<evidence type="ECO:0000313" key="3">
    <source>
        <dbReference type="EMBL" id="PHT65335.1"/>
    </source>
</evidence>
<dbReference type="Gramene" id="PHT65335">
    <property type="protein sequence ID" value="PHT65335"/>
    <property type="gene ID" value="T459_29760"/>
</dbReference>
<protein>
    <recommendedName>
        <fullName evidence="2">Protein kinase domain-containing protein</fullName>
    </recommendedName>
</protein>
<keyword evidence="4" id="KW-1185">Reference proteome</keyword>
<dbReference type="Pfam" id="PF00069">
    <property type="entry name" value="Pkinase"/>
    <property type="match status" value="1"/>
</dbReference>
<evidence type="ECO:0000313" key="4">
    <source>
        <dbReference type="Proteomes" id="UP000222542"/>
    </source>
</evidence>
<name>A0A2G2Y6E7_CAPAN</name>
<reference evidence="3 4" key="2">
    <citation type="journal article" date="2017" name="Genome Biol.">
        <title>New reference genome sequences of hot pepper reveal the massive evolution of plant disease-resistance genes by retroduplication.</title>
        <authorList>
            <person name="Kim S."/>
            <person name="Park J."/>
            <person name="Yeom S.I."/>
            <person name="Kim Y.M."/>
            <person name="Seo E."/>
            <person name="Kim K.T."/>
            <person name="Kim M.S."/>
            <person name="Lee J.M."/>
            <person name="Cheong K."/>
            <person name="Shin H.S."/>
            <person name="Kim S.B."/>
            <person name="Han K."/>
            <person name="Lee J."/>
            <person name="Park M."/>
            <person name="Lee H.A."/>
            <person name="Lee H.Y."/>
            <person name="Lee Y."/>
            <person name="Oh S."/>
            <person name="Lee J.H."/>
            <person name="Choi E."/>
            <person name="Choi E."/>
            <person name="Lee S.E."/>
            <person name="Jeon J."/>
            <person name="Kim H."/>
            <person name="Choi G."/>
            <person name="Song H."/>
            <person name="Lee J."/>
            <person name="Lee S.C."/>
            <person name="Kwon J.K."/>
            <person name="Lee H.Y."/>
            <person name="Koo N."/>
            <person name="Hong Y."/>
            <person name="Kim R.W."/>
            <person name="Kang W.H."/>
            <person name="Huh J.H."/>
            <person name="Kang B.C."/>
            <person name="Yang T.J."/>
            <person name="Lee Y.H."/>
            <person name="Bennetzen J.L."/>
            <person name="Choi D."/>
        </authorList>
    </citation>
    <scope>NUCLEOTIDE SEQUENCE [LARGE SCALE GENOMIC DNA]</scope>
    <source>
        <strain evidence="4">cv. CM334</strain>
    </source>
</reference>
<evidence type="ECO:0000259" key="2">
    <source>
        <dbReference type="PROSITE" id="PS50011"/>
    </source>
</evidence>
<dbReference type="InterPro" id="IPR000719">
    <property type="entry name" value="Prot_kinase_dom"/>
</dbReference>
<dbReference type="SMR" id="A0A2G2Y6E7"/>
<gene>
    <name evidence="3" type="ORF">T459_29760</name>
</gene>
<dbReference type="GO" id="GO:0004672">
    <property type="term" value="F:protein kinase activity"/>
    <property type="evidence" value="ECO:0007669"/>
    <property type="project" value="InterPro"/>
</dbReference>
<dbReference type="GO" id="GO:0005524">
    <property type="term" value="F:ATP binding"/>
    <property type="evidence" value="ECO:0007669"/>
    <property type="project" value="InterPro"/>
</dbReference>
<dbReference type="Pfam" id="PF07714">
    <property type="entry name" value="PK_Tyr_Ser-Thr"/>
    <property type="match status" value="1"/>
</dbReference>
<keyword evidence="1" id="KW-0732">Signal</keyword>
<evidence type="ECO:0000256" key="1">
    <source>
        <dbReference type="ARBA" id="ARBA00022729"/>
    </source>
</evidence>
<dbReference type="PROSITE" id="PS50011">
    <property type="entry name" value="PROTEIN_KINASE_DOM"/>
    <property type="match status" value="1"/>
</dbReference>
<dbReference type="InterPro" id="IPR008271">
    <property type="entry name" value="Ser/Thr_kinase_AS"/>
</dbReference>
<comment type="caution">
    <text evidence="3">The sequence shown here is derived from an EMBL/GenBank/DDBJ whole genome shotgun (WGS) entry which is preliminary data.</text>
</comment>
<dbReference type="Gene3D" id="1.10.510.10">
    <property type="entry name" value="Transferase(Phosphotransferase) domain 1"/>
    <property type="match status" value="1"/>
</dbReference>
<dbReference type="OMA" id="ILHIARG"/>
<dbReference type="PANTHER" id="PTHR47976:SF30">
    <property type="entry name" value="RECEPTOR-LIKE SERINE_THREONINE-PROTEIN KINASE"/>
    <property type="match status" value="1"/>
</dbReference>
<sequence length="198" mass="22624">MPTRFSYDDLKVATENFIKKLGEGGFGSIFEGCLEDGTKITVKCLDGIGQVKKSFLAEVEIISNIHHVNLVQLIRKKIIQDGAKGLAYLHEECRQNILYLDIKPPNILLDEKFNAKLSDFRLAKLIDRNQSQVMTMMRDTPDYLAPEWLSGVITEKVDVYSFDIVILKILSGQRHFEASETEEERIMLNLFRKKAKEG</sequence>
<feature type="domain" description="Protein kinase" evidence="2">
    <location>
        <begin position="1"/>
        <end position="198"/>
    </location>
</feature>
<dbReference type="AlphaFoldDB" id="A0A2G2Y6E7"/>
<dbReference type="InterPro" id="IPR011009">
    <property type="entry name" value="Kinase-like_dom_sf"/>
</dbReference>
<dbReference type="InterPro" id="IPR051343">
    <property type="entry name" value="G-type_lectin_kinases/EP1-like"/>
</dbReference>